<dbReference type="SUPFAM" id="SSF48452">
    <property type="entry name" value="TPR-like"/>
    <property type="match status" value="1"/>
</dbReference>
<dbReference type="EMBL" id="JADKGY010000001">
    <property type="protein sequence ID" value="MBK9981913.1"/>
    <property type="molecule type" value="Genomic_DNA"/>
</dbReference>
<dbReference type="SUPFAM" id="SSF81901">
    <property type="entry name" value="HCP-like"/>
    <property type="match status" value="1"/>
</dbReference>
<protein>
    <submittedName>
        <fullName evidence="2">Tetratricopeptide repeat protein</fullName>
    </submittedName>
</protein>
<feature type="repeat" description="TPR" evidence="1">
    <location>
        <begin position="250"/>
        <end position="283"/>
    </location>
</feature>
<dbReference type="PANTHER" id="PTHR12558:SF13">
    <property type="entry name" value="CELL DIVISION CYCLE PROTEIN 27 HOMOLOG"/>
    <property type="match status" value="1"/>
</dbReference>
<reference evidence="2 3" key="1">
    <citation type="submission" date="2020-10" db="EMBL/GenBank/DDBJ databases">
        <title>Connecting structure to function with the recovery of over 1000 high-quality activated sludge metagenome-assembled genomes encoding full-length rRNA genes using long-read sequencing.</title>
        <authorList>
            <person name="Singleton C.M."/>
            <person name="Petriglieri F."/>
            <person name="Kristensen J.M."/>
            <person name="Kirkegaard R.H."/>
            <person name="Michaelsen T.Y."/>
            <person name="Andersen M.H."/>
            <person name="Karst S.M."/>
            <person name="Dueholm M.S."/>
            <person name="Nielsen P.H."/>
            <person name="Albertsen M."/>
        </authorList>
    </citation>
    <scope>NUCLEOTIDE SEQUENCE [LARGE SCALE GENOMIC DNA]</scope>
    <source>
        <strain evidence="2">Ribe_18-Q3-R11-54_MAXAC.273</strain>
    </source>
</reference>
<dbReference type="PROSITE" id="PS50005">
    <property type="entry name" value="TPR"/>
    <property type="match status" value="1"/>
</dbReference>
<dbReference type="InterPro" id="IPR019734">
    <property type="entry name" value="TPR_rpt"/>
</dbReference>
<organism evidence="2 3">
    <name type="scientific">Candidatus Opimibacter skivensis</name>
    <dbReference type="NCBI Taxonomy" id="2982028"/>
    <lineage>
        <taxon>Bacteria</taxon>
        <taxon>Pseudomonadati</taxon>
        <taxon>Bacteroidota</taxon>
        <taxon>Saprospiria</taxon>
        <taxon>Saprospirales</taxon>
        <taxon>Saprospiraceae</taxon>
        <taxon>Candidatus Opimibacter</taxon>
    </lineage>
</organism>
<evidence type="ECO:0000313" key="2">
    <source>
        <dbReference type="EMBL" id="MBK9981913.1"/>
    </source>
</evidence>
<dbReference type="InterPro" id="IPR011990">
    <property type="entry name" value="TPR-like_helical_dom_sf"/>
</dbReference>
<evidence type="ECO:0000256" key="1">
    <source>
        <dbReference type="PROSITE-ProRule" id="PRU00339"/>
    </source>
</evidence>
<comment type="caution">
    <text evidence="2">The sequence shown here is derived from an EMBL/GenBank/DDBJ whole genome shotgun (WGS) entry which is preliminary data.</text>
</comment>
<keyword evidence="1" id="KW-0802">TPR repeat</keyword>
<evidence type="ECO:0000313" key="3">
    <source>
        <dbReference type="Proteomes" id="UP000808337"/>
    </source>
</evidence>
<dbReference type="AlphaFoldDB" id="A0A9D7XRZ3"/>
<dbReference type="PANTHER" id="PTHR12558">
    <property type="entry name" value="CELL DIVISION CYCLE 16,23,27"/>
    <property type="match status" value="1"/>
</dbReference>
<proteinExistence type="predicted"/>
<sequence>MKKSIIYALLFILLGAAIAFIVIRNEKKEEEVLPIKERTGILSSSEEYKATKQKADDLVAKIKSDPENIKPKLELASLYIQEGRITGDHMYYDAAAMKLANAVLKTDSTNFEANVFKGTIYLSEHHFADGLAVAEKIRKLNPNNAFVYGMLVDANVELGKYDDAVANSDKMISIRPDIRSYSRVSYLREIFGDYPGAIEAMKLAVSAGPQGDEGTEWARVHLGQLYENTGDLQNAEMQYTIASQERPNYAYALAGLGRISRATGYYDEAIKYYQHADSLVNDYSLKDELTDLYALNGQKQKSEASAKQVVDMLMKDAQSGITDQNIGHYADRELAYAYLKTNQPDKALEHAMMEYNRRPDNIDVNETLAWVYYKKDDLNYAKKYIEVAMKTGSKNPTLLCRAGLIYGKSGDAAKGKELITAALDKNPGINEQLKREAQKFVDGK</sequence>
<name>A0A9D7XRZ3_9BACT</name>
<dbReference type="Proteomes" id="UP000808337">
    <property type="component" value="Unassembled WGS sequence"/>
</dbReference>
<dbReference type="Gene3D" id="1.25.40.10">
    <property type="entry name" value="Tetratricopeptide repeat domain"/>
    <property type="match status" value="2"/>
</dbReference>
<gene>
    <name evidence="2" type="ORF">IPP15_05725</name>
</gene>
<accession>A0A9D7XRZ3</accession>
<dbReference type="SMART" id="SM00028">
    <property type="entry name" value="TPR"/>
    <property type="match status" value="5"/>
</dbReference>
<dbReference type="Pfam" id="PF13176">
    <property type="entry name" value="TPR_7"/>
    <property type="match status" value="1"/>
</dbReference>